<evidence type="ECO:0000256" key="2">
    <source>
        <dbReference type="ARBA" id="ARBA00022614"/>
    </source>
</evidence>
<keyword evidence="2" id="KW-0433">Leucine-rich repeat</keyword>
<name>A0A1U7WWK3_NICSY</name>
<dbReference type="Gene3D" id="1.10.10.10">
    <property type="entry name" value="Winged helix-like DNA-binding domain superfamily/Winged helix DNA-binding domain"/>
    <property type="match status" value="1"/>
</dbReference>
<proteinExistence type="inferred from homology"/>
<evidence type="ECO:0000256" key="5">
    <source>
        <dbReference type="ARBA" id="ARBA00022821"/>
    </source>
</evidence>
<dbReference type="SUPFAM" id="SSF52540">
    <property type="entry name" value="P-loop containing nucleoside triphosphate hydrolases"/>
    <property type="match status" value="1"/>
</dbReference>
<dbReference type="Gene3D" id="1.10.8.430">
    <property type="entry name" value="Helical domain of apoptotic protease-activating factors"/>
    <property type="match status" value="1"/>
</dbReference>
<reference evidence="9" key="2">
    <citation type="submission" date="2025-08" db="UniProtKB">
        <authorList>
            <consortium name="RefSeq"/>
        </authorList>
    </citation>
    <scope>IDENTIFICATION</scope>
    <source>
        <tissue evidence="9">Leaf</tissue>
    </source>
</reference>
<dbReference type="InterPro" id="IPR058922">
    <property type="entry name" value="WHD_DRP"/>
</dbReference>
<reference evidence="8" key="1">
    <citation type="journal article" date="2013" name="Genome Biol.">
        <title>Reference genomes and transcriptomes of Nicotiana sylvestris and Nicotiana tomentosiformis.</title>
        <authorList>
            <person name="Sierro N."/>
            <person name="Battey J.N."/>
            <person name="Ouadi S."/>
            <person name="Bovet L."/>
            <person name="Goepfert S."/>
            <person name="Bakaher N."/>
            <person name="Peitsch M.C."/>
            <person name="Ivanov N.V."/>
        </authorList>
    </citation>
    <scope>NUCLEOTIDE SEQUENCE [LARGE SCALE GENOMIC DNA]</scope>
</reference>
<dbReference type="InterPro" id="IPR027417">
    <property type="entry name" value="P-loop_NTPase"/>
</dbReference>
<feature type="domain" description="Disease resistance protein winged helix" evidence="7">
    <location>
        <begin position="92"/>
        <end position="158"/>
    </location>
</feature>
<keyword evidence="3" id="KW-0677">Repeat</keyword>
<keyword evidence="4" id="KW-0547">Nucleotide-binding</keyword>
<dbReference type="Pfam" id="PF23559">
    <property type="entry name" value="WHD_DRP"/>
    <property type="match status" value="1"/>
</dbReference>
<evidence type="ECO:0000256" key="4">
    <source>
        <dbReference type="ARBA" id="ARBA00022741"/>
    </source>
</evidence>
<organism evidence="8 9">
    <name type="scientific">Nicotiana sylvestris</name>
    <name type="common">Wood tobacco</name>
    <name type="synonym">South American tobacco</name>
    <dbReference type="NCBI Taxonomy" id="4096"/>
    <lineage>
        <taxon>Eukaryota</taxon>
        <taxon>Viridiplantae</taxon>
        <taxon>Streptophyta</taxon>
        <taxon>Embryophyta</taxon>
        <taxon>Tracheophyta</taxon>
        <taxon>Spermatophyta</taxon>
        <taxon>Magnoliopsida</taxon>
        <taxon>eudicotyledons</taxon>
        <taxon>Gunneridae</taxon>
        <taxon>Pentapetalae</taxon>
        <taxon>asterids</taxon>
        <taxon>lamiids</taxon>
        <taxon>Solanales</taxon>
        <taxon>Solanaceae</taxon>
        <taxon>Nicotianoideae</taxon>
        <taxon>Nicotianeae</taxon>
        <taxon>Nicotiana</taxon>
    </lineage>
</organism>
<dbReference type="eggNOG" id="KOG4658">
    <property type="taxonomic scope" value="Eukaryota"/>
</dbReference>
<evidence type="ECO:0000259" key="7">
    <source>
        <dbReference type="Pfam" id="PF23559"/>
    </source>
</evidence>
<dbReference type="FunFam" id="1.10.10.10:FF:000322">
    <property type="entry name" value="Probable disease resistance protein At1g63360"/>
    <property type="match status" value="1"/>
</dbReference>
<dbReference type="GO" id="GO:0098542">
    <property type="term" value="P:defense response to other organism"/>
    <property type="evidence" value="ECO:0007669"/>
    <property type="project" value="TreeGrafter"/>
</dbReference>
<dbReference type="Proteomes" id="UP000189701">
    <property type="component" value="Unplaced"/>
</dbReference>
<keyword evidence="5" id="KW-0611">Plant defense</keyword>
<dbReference type="InterPro" id="IPR044974">
    <property type="entry name" value="Disease_R_plants"/>
</dbReference>
<keyword evidence="8" id="KW-1185">Reference proteome</keyword>
<dbReference type="STRING" id="4096.A0A1U7WWK3"/>
<dbReference type="GO" id="GO:0005524">
    <property type="term" value="F:ATP binding"/>
    <property type="evidence" value="ECO:0007669"/>
    <property type="project" value="UniProtKB-KW"/>
</dbReference>
<dbReference type="PANTHER" id="PTHR23155">
    <property type="entry name" value="DISEASE RESISTANCE PROTEIN RP"/>
    <property type="match status" value="1"/>
</dbReference>
<evidence type="ECO:0000256" key="3">
    <source>
        <dbReference type="ARBA" id="ARBA00022737"/>
    </source>
</evidence>
<dbReference type="InterPro" id="IPR036388">
    <property type="entry name" value="WH-like_DNA-bd_sf"/>
</dbReference>
<evidence type="ECO:0000313" key="9">
    <source>
        <dbReference type="RefSeq" id="XP_009778620.1"/>
    </source>
</evidence>
<keyword evidence="6" id="KW-0067">ATP-binding</keyword>
<gene>
    <name evidence="9" type="primary">LOC104227937</name>
</gene>
<evidence type="ECO:0000256" key="1">
    <source>
        <dbReference type="ARBA" id="ARBA00008894"/>
    </source>
</evidence>
<comment type="similarity">
    <text evidence="1">Belongs to the disease resistance NB-LRR family.</text>
</comment>
<dbReference type="InterPro" id="IPR042197">
    <property type="entry name" value="Apaf_helical"/>
</dbReference>
<evidence type="ECO:0000256" key="6">
    <source>
        <dbReference type="ARBA" id="ARBA00022840"/>
    </source>
</evidence>
<dbReference type="AlphaFoldDB" id="A0A1U7WWK3"/>
<evidence type="ECO:0000313" key="8">
    <source>
        <dbReference type="Proteomes" id="UP000189701"/>
    </source>
</evidence>
<sequence length="195" mass="22615">MRVFNCRRRPDELVELGKRIARKCGGLPLAILVIAGALEAFPNKYYWERIEKNVGQHLVKENDPTSCWKIVETSYHSLPQEMKACFLYCFTFPKGNKIPATKLIGLWIAEGLIKSSPTYTLEEMAENYLEEFAKRGLVWLSRDDFGIKKLSFYDMLYEFCNTEAIRESVFQEIRLTPDQIFPTIQDPDISRPFAS</sequence>
<dbReference type="PANTHER" id="PTHR23155:SF1193">
    <property type="entry name" value="DISEASE RESISTANCE PROTEIN RPP13-RELATED"/>
    <property type="match status" value="1"/>
</dbReference>
<dbReference type="GO" id="GO:0043531">
    <property type="term" value="F:ADP binding"/>
    <property type="evidence" value="ECO:0007669"/>
    <property type="project" value="InterPro"/>
</dbReference>
<dbReference type="RefSeq" id="XP_009778620.1">
    <property type="nucleotide sequence ID" value="XM_009780318.1"/>
</dbReference>
<accession>A0A1U7WWK3</accession>
<protein>
    <submittedName>
        <fullName evidence="9">Disease resistance protein At1g58400</fullName>
    </submittedName>
</protein>